<evidence type="ECO:0000259" key="1">
    <source>
        <dbReference type="PROSITE" id="PS50181"/>
    </source>
</evidence>
<dbReference type="Gene3D" id="3.80.10.10">
    <property type="entry name" value="Ribonuclease Inhibitor"/>
    <property type="match status" value="1"/>
</dbReference>
<dbReference type="EMBL" id="JARKIF010000029">
    <property type="protein sequence ID" value="KAJ7613099.1"/>
    <property type="molecule type" value="Genomic_DNA"/>
</dbReference>
<accession>A0AAD7B867</accession>
<sequence>MAVLRLALVMDRIHDVDLPTELWQEILSFCTSPEIAALALVSQRFRAISRPLLFRSCTFRMRRHDKNRNCHQRLRLRLDFLTSPEIAPLLQDCVIQGCRRSKPEWIATICANLPLFPSLRRLDIRYLSISSATVSALSNLTCQSSLLSLSLVRCGAGIALPSGWEKHQGSISVESFTSRQYESAQGVDRWRFDLTSLNIAALRHLDLGSRDSTKWLVMGFSPRTGTRFPNVETLHLHVRGLDDVPESNLISTLACFPSVRTLDIRAPHNYDRSRQAMHGPIGLPMDHLPALQSFHGPARQVVSYCRGRPSVRHLKLYGLRVSQTCKVAELSPLLFGMGSTSTCAQIVSIDLRIAMFVETITSHMARIFPSLRALRMVVPRTGVPGVVYDFQRILDSMEALILSPALEVLFLAFRYDVDVNPWAHPNTSRFAKMEEAVRQLASRFPALEHICVCCDLGARAAGKRTRMWRWSRGLREEMVWAR</sequence>
<proteinExistence type="predicted"/>
<gene>
    <name evidence="2" type="ORF">FB45DRAFT_1036625</name>
</gene>
<feature type="domain" description="F-box" evidence="1">
    <location>
        <begin position="12"/>
        <end position="62"/>
    </location>
</feature>
<evidence type="ECO:0000313" key="2">
    <source>
        <dbReference type="EMBL" id="KAJ7613099.1"/>
    </source>
</evidence>
<protein>
    <recommendedName>
        <fullName evidence="1">F-box domain-containing protein</fullName>
    </recommendedName>
</protein>
<dbReference type="SUPFAM" id="SSF81383">
    <property type="entry name" value="F-box domain"/>
    <property type="match status" value="1"/>
</dbReference>
<dbReference type="PROSITE" id="PS50181">
    <property type="entry name" value="FBOX"/>
    <property type="match status" value="1"/>
</dbReference>
<dbReference type="AlphaFoldDB" id="A0AAD7B867"/>
<evidence type="ECO:0000313" key="3">
    <source>
        <dbReference type="Proteomes" id="UP001221142"/>
    </source>
</evidence>
<dbReference type="Proteomes" id="UP001221142">
    <property type="component" value="Unassembled WGS sequence"/>
</dbReference>
<dbReference type="InterPro" id="IPR032675">
    <property type="entry name" value="LRR_dom_sf"/>
</dbReference>
<keyword evidence="3" id="KW-1185">Reference proteome</keyword>
<dbReference type="Pfam" id="PF00646">
    <property type="entry name" value="F-box"/>
    <property type="match status" value="1"/>
</dbReference>
<name>A0AAD7B867_9AGAR</name>
<reference evidence="2" key="1">
    <citation type="submission" date="2023-03" db="EMBL/GenBank/DDBJ databases">
        <title>Massive genome expansion in bonnet fungi (Mycena s.s.) driven by repeated elements and novel gene families across ecological guilds.</title>
        <authorList>
            <consortium name="Lawrence Berkeley National Laboratory"/>
            <person name="Harder C.B."/>
            <person name="Miyauchi S."/>
            <person name="Viragh M."/>
            <person name="Kuo A."/>
            <person name="Thoen E."/>
            <person name="Andreopoulos B."/>
            <person name="Lu D."/>
            <person name="Skrede I."/>
            <person name="Drula E."/>
            <person name="Henrissat B."/>
            <person name="Morin E."/>
            <person name="Kohler A."/>
            <person name="Barry K."/>
            <person name="LaButti K."/>
            <person name="Morin E."/>
            <person name="Salamov A."/>
            <person name="Lipzen A."/>
            <person name="Mereny Z."/>
            <person name="Hegedus B."/>
            <person name="Baldrian P."/>
            <person name="Stursova M."/>
            <person name="Weitz H."/>
            <person name="Taylor A."/>
            <person name="Grigoriev I.V."/>
            <person name="Nagy L.G."/>
            <person name="Martin F."/>
            <person name="Kauserud H."/>
        </authorList>
    </citation>
    <scope>NUCLEOTIDE SEQUENCE</scope>
    <source>
        <strain evidence="2">9284</strain>
    </source>
</reference>
<organism evidence="2 3">
    <name type="scientific">Roridomyces roridus</name>
    <dbReference type="NCBI Taxonomy" id="1738132"/>
    <lineage>
        <taxon>Eukaryota</taxon>
        <taxon>Fungi</taxon>
        <taxon>Dikarya</taxon>
        <taxon>Basidiomycota</taxon>
        <taxon>Agaricomycotina</taxon>
        <taxon>Agaricomycetes</taxon>
        <taxon>Agaricomycetidae</taxon>
        <taxon>Agaricales</taxon>
        <taxon>Marasmiineae</taxon>
        <taxon>Mycenaceae</taxon>
        <taxon>Roridomyces</taxon>
    </lineage>
</organism>
<dbReference type="CDD" id="cd09917">
    <property type="entry name" value="F-box_SF"/>
    <property type="match status" value="1"/>
</dbReference>
<dbReference type="InterPro" id="IPR036047">
    <property type="entry name" value="F-box-like_dom_sf"/>
</dbReference>
<dbReference type="SUPFAM" id="SSF52047">
    <property type="entry name" value="RNI-like"/>
    <property type="match status" value="1"/>
</dbReference>
<dbReference type="InterPro" id="IPR001810">
    <property type="entry name" value="F-box_dom"/>
</dbReference>
<dbReference type="SMART" id="SM00256">
    <property type="entry name" value="FBOX"/>
    <property type="match status" value="1"/>
</dbReference>
<comment type="caution">
    <text evidence="2">The sequence shown here is derived from an EMBL/GenBank/DDBJ whole genome shotgun (WGS) entry which is preliminary data.</text>
</comment>